<evidence type="ECO:0000313" key="5">
    <source>
        <dbReference type="Proteomes" id="UP001075354"/>
    </source>
</evidence>
<feature type="compositionally biased region" description="Basic residues" evidence="2">
    <location>
        <begin position="154"/>
        <end position="168"/>
    </location>
</feature>
<name>A0AAV7XDV4_9NEOP</name>
<dbReference type="InterPro" id="IPR039258">
    <property type="entry name" value="ZNF511"/>
</dbReference>
<dbReference type="PROSITE" id="PS00028">
    <property type="entry name" value="ZINC_FINGER_C2H2_1"/>
    <property type="match status" value="1"/>
</dbReference>
<evidence type="ECO:0000313" key="4">
    <source>
        <dbReference type="EMBL" id="KAJ1522834.1"/>
    </source>
</evidence>
<feature type="compositionally biased region" description="Basic and acidic residues" evidence="2">
    <location>
        <begin position="216"/>
        <end position="226"/>
    </location>
</feature>
<proteinExistence type="predicted"/>
<comment type="caution">
    <text evidence="4">The sequence shown here is derived from an EMBL/GenBank/DDBJ whole genome shotgun (WGS) entry which is preliminary data.</text>
</comment>
<dbReference type="GO" id="GO:0008270">
    <property type="term" value="F:zinc ion binding"/>
    <property type="evidence" value="ECO:0007669"/>
    <property type="project" value="UniProtKB-KW"/>
</dbReference>
<evidence type="ECO:0000256" key="1">
    <source>
        <dbReference type="PROSITE-ProRule" id="PRU00042"/>
    </source>
</evidence>
<feature type="domain" description="C2H2-type" evidence="3">
    <location>
        <begin position="78"/>
        <end position="101"/>
    </location>
</feature>
<protein>
    <recommendedName>
        <fullName evidence="3">C2H2-type domain-containing protein</fullName>
    </recommendedName>
</protein>
<evidence type="ECO:0000256" key="2">
    <source>
        <dbReference type="SAM" id="MobiDB-lite"/>
    </source>
</evidence>
<dbReference type="PANTHER" id="PTHR21354:SF0">
    <property type="entry name" value="ZINC FINGER PROTEIN 511"/>
    <property type="match status" value="1"/>
</dbReference>
<dbReference type="EMBL" id="JAPTSV010000011">
    <property type="protein sequence ID" value="KAJ1522834.1"/>
    <property type="molecule type" value="Genomic_DNA"/>
</dbReference>
<dbReference type="InterPro" id="IPR013087">
    <property type="entry name" value="Znf_C2H2_type"/>
</dbReference>
<organism evidence="4 5">
    <name type="scientific">Megalurothrips usitatus</name>
    <name type="common">bean blossom thrips</name>
    <dbReference type="NCBI Taxonomy" id="439358"/>
    <lineage>
        <taxon>Eukaryota</taxon>
        <taxon>Metazoa</taxon>
        <taxon>Ecdysozoa</taxon>
        <taxon>Arthropoda</taxon>
        <taxon>Hexapoda</taxon>
        <taxon>Insecta</taxon>
        <taxon>Pterygota</taxon>
        <taxon>Neoptera</taxon>
        <taxon>Paraneoptera</taxon>
        <taxon>Thysanoptera</taxon>
        <taxon>Terebrantia</taxon>
        <taxon>Thripoidea</taxon>
        <taxon>Thripidae</taxon>
        <taxon>Megalurothrips</taxon>
    </lineage>
</organism>
<dbReference type="PANTHER" id="PTHR21354">
    <property type="entry name" value="ZINC FINGER PROTEIN 511"/>
    <property type="match status" value="1"/>
</dbReference>
<keyword evidence="5" id="KW-1185">Reference proteome</keyword>
<sequence>MAQALAQHAMGRLLADDTFFKDGDLACNMYRRLGVFDIDEEELCHKEVINLICEIPGCGSKLNSVMELELHYNSIHRYTCATCRKSFASAHLLDLHIEETHDSFFAVQAERKPMYQCLVETCTSKFTSSQERHCHCVDNHGYPSNFRWATPKISKPKNKKSQSHKHTKLPAGETASETAMEVDGNTEDSSATSGKMRRGFVFGRGSTKKSFSSRNTEWHRSKDKESSAAAAAAALDDPQLCVDLMATLPSEDMS</sequence>
<gene>
    <name evidence="4" type="ORF">ONE63_001985</name>
</gene>
<dbReference type="Proteomes" id="UP001075354">
    <property type="component" value="Chromosome 11"/>
</dbReference>
<dbReference type="AlphaFoldDB" id="A0AAV7XDV4"/>
<dbReference type="SMART" id="SM00355">
    <property type="entry name" value="ZnF_C2H2"/>
    <property type="match status" value="3"/>
</dbReference>
<reference evidence="4" key="1">
    <citation type="submission" date="2022-12" db="EMBL/GenBank/DDBJ databases">
        <title>Chromosome-level genome assembly of the bean flower thrips Megalurothrips usitatus.</title>
        <authorList>
            <person name="Ma L."/>
            <person name="Liu Q."/>
            <person name="Li H."/>
            <person name="Cai W."/>
        </authorList>
    </citation>
    <scope>NUCLEOTIDE SEQUENCE</scope>
    <source>
        <strain evidence="4">Cailab_2022a</strain>
    </source>
</reference>
<keyword evidence="1" id="KW-0862">Zinc</keyword>
<accession>A0AAV7XDV4</accession>
<dbReference type="PROSITE" id="PS50157">
    <property type="entry name" value="ZINC_FINGER_C2H2_2"/>
    <property type="match status" value="1"/>
</dbReference>
<feature type="region of interest" description="Disordered" evidence="2">
    <location>
        <begin position="148"/>
        <end position="233"/>
    </location>
</feature>
<dbReference type="Gene3D" id="3.30.160.60">
    <property type="entry name" value="Classic Zinc Finger"/>
    <property type="match status" value="1"/>
</dbReference>
<keyword evidence="1" id="KW-0863">Zinc-finger</keyword>
<evidence type="ECO:0000259" key="3">
    <source>
        <dbReference type="PROSITE" id="PS50157"/>
    </source>
</evidence>
<keyword evidence="1" id="KW-0479">Metal-binding</keyword>